<dbReference type="GO" id="GO:0002376">
    <property type="term" value="P:immune system process"/>
    <property type="evidence" value="ECO:0007669"/>
    <property type="project" value="UniProtKB-KW"/>
</dbReference>
<dbReference type="GeneID" id="111101290"/>
<dbReference type="Gene3D" id="3.40.80.10">
    <property type="entry name" value="Peptidoglycan recognition protein-like"/>
    <property type="match status" value="1"/>
</dbReference>
<gene>
    <name evidence="7" type="primary">LOC111101290</name>
</gene>
<dbReference type="SUPFAM" id="SSF55846">
    <property type="entry name" value="N-acetylmuramoyl-L-alanine amidase-like"/>
    <property type="match status" value="1"/>
</dbReference>
<evidence type="ECO:0000256" key="1">
    <source>
        <dbReference type="ARBA" id="ARBA00007553"/>
    </source>
</evidence>
<dbReference type="SMART" id="SM00644">
    <property type="entry name" value="Ami_2"/>
    <property type="match status" value="1"/>
</dbReference>
<evidence type="ECO:0000259" key="4">
    <source>
        <dbReference type="SMART" id="SM00644"/>
    </source>
</evidence>
<proteinExistence type="inferred from homology"/>
<keyword evidence="2" id="KW-0391">Immunity</keyword>
<comment type="similarity">
    <text evidence="1">Belongs to the N-acetylmuramoyl-L-alanine amidase 2 family.</text>
</comment>
<dbReference type="KEGG" id="cvn:111101290"/>
<evidence type="ECO:0000256" key="3">
    <source>
        <dbReference type="SAM" id="SignalP"/>
    </source>
</evidence>
<dbReference type="PANTHER" id="PTHR11022">
    <property type="entry name" value="PEPTIDOGLYCAN RECOGNITION PROTEIN"/>
    <property type="match status" value="1"/>
</dbReference>
<dbReference type="Pfam" id="PF01510">
    <property type="entry name" value="Amidase_2"/>
    <property type="match status" value="1"/>
</dbReference>
<dbReference type="InterPro" id="IPR036505">
    <property type="entry name" value="Amidase/PGRP_sf"/>
</dbReference>
<evidence type="ECO:0000256" key="2">
    <source>
        <dbReference type="ARBA" id="ARBA00022859"/>
    </source>
</evidence>
<feature type="signal peptide" evidence="3">
    <location>
        <begin position="1"/>
        <end position="17"/>
    </location>
</feature>
<dbReference type="Proteomes" id="UP000694844">
    <property type="component" value="Chromosome 6"/>
</dbReference>
<sequence length="234" mass="25682">MFVLIVSFAFILPFALGSDAPCHNIGGTCQDDHLHCSGSYTSGLCSGGTHRRCCSSHTAVDIGGCTGVKIYSRDSWGARRPKSFSTFHTPASLFFVHHTAGNECHDFNSCASTLRGIQNYHMDTRGWSDIGYSFLVGQDGNIYEGRGWHHVGAHTQGYNSRGFAASFMGNFMTHLPNAASLTAVKHLIACGIQKGFVSHSYHLYGHRDVGTTECPGDRLYHEIQSWPHYSHTHP</sequence>
<dbReference type="FunFam" id="3.40.80.10:FF:000001">
    <property type="entry name" value="Peptidoglycan recognition protein 1"/>
    <property type="match status" value="1"/>
</dbReference>
<dbReference type="SMART" id="SM00701">
    <property type="entry name" value="PGRP"/>
    <property type="match status" value="1"/>
</dbReference>
<keyword evidence="3" id="KW-0732">Signal</keyword>
<protein>
    <submittedName>
        <fullName evidence="7">Peptidoglycan-recognition protein SC2-like</fullName>
    </submittedName>
</protein>
<dbReference type="RefSeq" id="XP_022289441.1">
    <property type="nucleotide sequence ID" value="XM_022433733.1"/>
</dbReference>
<dbReference type="InterPro" id="IPR002502">
    <property type="entry name" value="Amidase_domain"/>
</dbReference>
<accession>A0A8B8AD92</accession>
<name>A0A8B8AD92_CRAVI</name>
<evidence type="ECO:0000313" key="7">
    <source>
        <dbReference type="RefSeq" id="XP_022289441.1"/>
    </source>
</evidence>
<evidence type="ECO:0000259" key="5">
    <source>
        <dbReference type="SMART" id="SM00701"/>
    </source>
</evidence>
<keyword evidence="6" id="KW-1185">Reference proteome</keyword>
<feature type="domain" description="N-acetylmuramoyl-L-alanine amidase" evidence="4">
    <location>
        <begin position="76"/>
        <end position="216"/>
    </location>
</feature>
<organism evidence="6 7">
    <name type="scientific">Crassostrea virginica</name>
    <name type="common">Eastern oyster</name>
    <dbReference type="NCBI Taxonomy" id="6565"/>
    <lineage>
        <taxon>Eukaryota</taxon>
        <taxon>Metazoa</taxon>
        <taxon>Spiralia</taxon>
        <taxon>Lophotrochozoa</taxon>
        <taxon>Mollusca</taxon>
        <taxon>Bivalvia</taxon>
        <taxon>Autobranchia</taxon>
        <taxon>Pteriomorphia</taxon>
        <taxon>Ostreida</taxon>
        <taxon>Ostreoidea</taxon>
        <taxon>Ostreidae</taxon>
        <taxon>Crassostrea</taxon>
    </lineage>
</organism>
<dbReference type="GO" id="GO:0008270">
    <property type="term" value="F:zinc ion binding"/>
    <property type="evidence" value="ECO:0007669"/>
    <property type="project" value="InterPro"/>
</dbReference>
<dbReference type="GO" id="GO:0008745">
    <property type="term" value="F:N-acetylmuramoyl-L-alanine amidase activity"/>
    <property type="evidence" value="ECO:0007669"/>
    <property type="project" value="InterPro"/>
</dbReference>
<dbReference type="CDD" id="cd06583">
    <property type="entry name" value="PGRP"/>
    <property type="match status" value="1"/>
</dbReference>
<dbReference type="InterPro" id="IPR015510">
    <property type="entry name" value="PGRP"/>
</dbReference>
<reference evidence="7" key="1">
    <citation type="submission" date="2025-08" db="UniProtKB">
        <authorList>
            <consortium name="RefSeq"/>
        </authorList>
    </citation>
    <scope>IDENTIFICATION</scope>
    <source>
        <tissue evidence="7">Whole sample</tissue>
    </source>
</reference>
<dbReference type="AlphaFoldDB" id="A0A8B8AD92"/>
<evidence type="ECO:0000313" key="6">
    <source>
        <dbReference type="Proteomes" id="UP000694844"/>
    </source>
</evidence>
<feature type="chain" id="PRO_5033983735" evidence="3">
    <location>
        <begin position="18"/>
        <end position="234"/>
    </location>
</feature>
<dbReference type="PANTHER" id="PTHR11022:SF41">
    <property type="entry name" value="PEPTIDOGLYCAN-RECOGNITION PROTEIN LC-RELATED"/>
    <property type="match status" value="1"/>
</dbReference>
<dbReference type="InterPro" id="IPR006619">
    <property type="entry name" value="PGRP_domain_met/bac"/>
</dbReference>
<dbReference type="GO" id="GO:0009253">
    <property type="term" value="P:peptidoglycan catabolic process"/>
    <property type="evidence" value="ECO:0007669"/>
    <property type="project" value="InterPro"/>
</dbReference>
<feature type="domain" description="Peptidoglycan recognition protein family" evidence="5">
    <location>
        <begin position="68"/>
        <end position="210"/>
    </location>
</feature>
<dbReference type="OrthoDB" id="10001926at2759"/>